<keyword evidence="4" id="KW-1185">Reference proteome</keyword>
<proteinExistence type="predicted"/>
<protein>
    <recommendedName>
        <fullName evidence="2">Reverse transcriptase Ty1/copia-type domain-containing protein</fullName>
    </recommendedName>
</protein>
<organism evidence="3 4">
    <name type="scientific">Nesidiocoris tenuis</name>
    <dbReference type="NCBI Taxonomy" id="355587"/>
    <lineage>
        <taxon>Eukaryota</taxon>
        <taxon>Metazoa</taxon>
        <taxon>Ecdysozoa</taxon>
        <taxon>Arthropoda</taxon>
        <taxon>Hexapoda</taxon>
        <taxon>Insecta</taxon>
        <taxon>Pterygota</taxon>
        <taxon>Neoptera</taxon>
        <taxon>Paraneoptera</taxon>
        <taxon>Hemiptera</taxon>
        <taxon>Heteroptera</taxon>
        <taxon>Panheteroptera</taxon>
        <taxon>Cimicomorpha</taxon>
        <taxon>Miridae</taxon>
        <taxon>Dicyphina</taxon>
        <taxon>Nesidiocoris</taxon>
    </lineage>
</organism>
<accession>A0A6H5HNA1</accession>
<dbReference type="Proteomes" id="UP000479000">
    <property type="component" value="Unassembled WGS sequence"/>
</dbReference>
<feature type="non-terminal residue" evidence="3">
    <location>
        <position position="258"/>
    </location>
</feature>
<feature type="compositionally biased region" description="Acidic residues" evidence="1">
    <location>
        <begin position="49"/>
        <end position="58"/>
    </location>
</feature>
<evidence type="ECO:0000313" key="4">
    <source>
        <dbReference type="Proteomes" id="UP000479000"/>
    </source>
</evidence>
<feature type="domain" description="Reverse transcriptase Ty1/copia-type" evidence="2">
    <location>
        <begin position="122"/>
        <end position="257"/>
    </location>
</feature>
<dbReference type="Pfam" id="PF07727">
    <property type="entry name" value="RVT_2"/>
    <property type="match status" value="1"/>
</dbReference>
<dbReference type="EMBL" id="CADCXU010034640">
    <property type="protein sequence ID" value="CAB0019867.1"/>
    <property type="molecule type" value="Genomic_DNA"/>
</dbReference>
<evidence type="ECO:0000313" key="3">
    <source>
        <dbReference type="EMBL" id="CAB0019867.1"/>
    </source>
</evidence>
<dbReference type="InterPro" id="IPR013103">
    <property type="entry name" value="RVT_2"/>
</dbReference>
<sequence>MKTISLDQDDDNDESTAEREDPETTAEEIEENSFDEDIEIGTSTCQDPDPAENAEETSENNLPELQRPTRTKKIPEKLKDYQLNLDDIDESAFLSYKEAISSEEKEEWLKAIEEEKRSLKINKTWIFVDKKEAEGHKILTNKWVLRKKNDGKFKARLVVRGCEQTYGQDFEETYSPVIGADSLRLLMAIAVKKGFKFKTFDVKTAFLYSDLQENIFMKVPEGYKNGDTKVCKLKKSLYGLKQSSLNWNNRLTNFLKNK</sequence>
<dbReference type="AlphaFoldDB" id="A0A6H5HNA1"/>
<evidence type="ECO:0000259" key="2">
    <source>
        <dbReference type="Pfam" id="PF07727"/>
    </source>
</evidence>
<feature type="region of interest" description="Disordered" evidence="1">
    <location>
        <begin position="1"/>
        <end position="73"/>
    </location>
</feature>
<evidence type="ECO:0000256" key="1">
    <source>
        <dbReference type="SAM" id="MobiDB-lite"/>
    </source>
</evidence>
<name>A0A6H5HNA1_9HEMI</name>
<dbReference type="OrthoDB" id="6628442at2759"/>
<reference evidence="3 4" key="1">
    <citation type="submission" date="2020-02" db="EMBL/GenBank/DDBJ databases">
        <authorList>
            <person name="Ferguson B K."/>
        </authorList>
    </citation>
    <scope>NUCLEOTIDE SEQUENCE [LARGE SCALE GENOMIC DNA]</scope>
</reference>
<gene>
    <name evidence="3" type="ORF">NTEN_LOCUS23514</name>
</gene>
<feature type="compositionally biased region" description="Acidic residues" evidence="1">
    <location>
        <begin position="7"/>
        <end position="39"/>
    </location>
</feature>